<dbReference type="RefSeq" id="WP_380719013.1">
    <property type="nucleotide sequence ID" value="NZ_JBHTLK010000004.1"/>
</dbReference>
<sequence length="70" mass="7673">MIPPPAPEPSFDLADLVGNPPDAAVPRLEAEGFDVQVVNQDETSFVTLDWRPTRIRLFTRAGVVVEARQG</sequence>
<proteinExistence type="predicted"/>
<evidence type="ECO:0008006" key="5">
    <source>
        <dbReference type="Google" id="ProtNLM"/>
    </source>
</evidence>
<keyword evidence="2" id="KW-0722">Serine protease inhibitor</keyword>
<dbReference type="InterPro" id="IPR036354">
    <property type="entry name" value="Prot_inh_pot1_sf"/>
</dbReference>
<protein>
    <recommendedName>
        <fullName evidence="5">PepSY domain-containing protein</fullName>
    </recommendedName>
</protein>
<gene>
    <name evidence="3" type="ORF">ACFQ3T_01880</name>
</gene>
<evidence type="ECO:0000256" key="1">
    <source>
        <dbReference type="ARBA" id="ARBA00022690"/>
    </source>
</evidence>
<evidence type="ECO:0000256" key="2">
    <source>
        <dbReference type="ARBA" id="ARBA00022900"/>
    </source>
</evidence>
<dbReference type="EMBL" id="JBHTLK010000004">
    <property type="protein sequence ID" value="MFD1145867.1"/>
    <property type="molecule type" value="Genomic_DNA"/>
</dbReference>
<organism evidence="3 4">
    <name type="scientific">Saccharothrix hoggarensis</name>
    <dbReference type="NCBI Taxonomy" id="913853"/>
    <lineage>
        <taxon>Bacteria</taxon>
        <taxon>Bacillati</taxon>
        <taxon>Actinomycetota</taxon>
        <taxon>Actinomycetes</taxon>
        <taxon>Pseudonocardiales</taxon>
        <taxon>Pseudonocardiaceae</taxon>
        <taxon>Saccharothrix</taxon>
    </lineage>
</organism>
<name>A0ABW3QI91_9PSEU</name>
<keyword evidence="1" id="KW-0646">Protease inhibitor</keyword>
<dbReference type="InterPro" id="IPR000864">
    <property type="entry name" value="Prot_inh_pot1"/>
</dbReference>
<evidence type="ECO:0000313" key="4">
    <source>
        <dbReference type="Proteomes" id="UP001597168"/>
    </source>
</evidence>
<evidence type="ECO:0000313" key="3">
    <source>
        <dbReference type="EMBL" id="MFD1145867.1"/>
    </source>
</evidence>
<keyword evidence="4" id="KW-1185">Reference proteome</keyword>
<dbReference type="Gene3D" id="3.30.10.10">
    <property type="entry name" value="Trypsin Inhibitor V, subunit A"/>
    <property type="match status" value="1"/>
</dbReference>
<dbReference type="Pfam" id="PF00280">
    <property type="entry name" value="potato_inhibit"/>
    <property type="match status" value="1"/>
</dbReference>
<accession>A0ABW3QI91</accession>
<comment type="caution">
    <text evidence="3">The sequence shown here is derived from an EMBL/GenBank/DDBJ whole genome shotgun (WGS) entry which is preliminary data.</text>
</comment>
<reference evidence="4" key="1">
    <citation type="journal article" date="2019" name="Int. J. Syst. Evol. Microbiol.">
        <title>The Global Catalogue of Microorganisms (GCM) 10K type strain sequencing project: providing services to taxonomists for standard genome sequencing and annotation.</title>
        <authorList>
            <consortium name="The Broad Institute Genomics Platform"/>
            <consortium name="The Broad Institute Genome Sequencing Center for Infectious Disease"/>
            <person name="Wu L."/>
            <person name="Ma J."/>
        </authorList>
    </citation>
    <scope>NUCLEOTIDE SEQUENCE [LARGE SCALE GENOMIC DNA]</scope>
    <source>
        <strain evidence="4">CCUG 60214</strain>
    </source>
</reference>
<dbReference type="Proteomes" id="UP001597168">
    <property type="component" value="Unassembled WGS sequence"/>
</dbReference>
<dbReference type="SUPFAM" id="SSF54654">
    <property type="entry name" value="CI-2 family of serine protease inhibitors"/>
    <property type="match status" value="1"/>
</dbReference>